<keyword evidence="3" id="KW-1185">Reference proteome</keyword>
<dbReference type="EMBL" id="PJQL01003758">
    <property type="protein sequence ID" value="RCH80748.1"/>
    <property type="molecule type" value="Genomic_DNA"/>
</dbReference>
<feature type="non-terminal residue" evidence="2">
    <location>
        <position position="163"/>
    </location>
</feature>
<name>A0A367ISU4_RHIAZ</name>
<proteinExistence type="predicted"/>
<gene>
    <name evidence="2" type="ORF">CU097_004862</name>
</gene>
<dbReference type="AlphaFoldDB" id="A0A367ISU4"/>
<evidence type="ECO:0000313" key="2">
    <source>
        <dbReference type="EMBL" id="RCH80748.1"/>
    </source>
</evidence>
<feature type="compositionally biased region" description="Basic and acidic residues" evidence="1">
    <location>
        <begin position="12"/>
        <end position="22"/>
    </location>
</feature>
<protein>
    <submittedName>
        <fullName evidence="2">Uncharacterized protein</fullName>
    </submittedName>
</protein>
<reference evidence="2 3" key="1">
    <citation type="journal article" date="2018" name="G3 (Bethesda)">
        <title>Phylogenetic and Phylogenomic Definition of Rhizopus Species.</title>
        <authorList>
            <person name="Gryganskyi A.P."/>
            <person name="Golan J."/>
            <person name="Dolatabadi S."/>
            <person name="Mondo S."/>
            <person name="Robb S."/>
            <person name="Idnurm A."/>
            <person name="Muszewska A."/>
            <person name="Steczkiewicz K."/>
            <person name="Masonjones S."/>
            <person name="Liao H.L."/>
            <person name="Gajdeczka M.T."/>
            <person name="Anike F."/>
            <person name="Vuek A."/>
            <person name="Anishchenko I.M."/>
            <person name="Voigt K."/>
            <person name="de Hoog G.S."/>
            <person name="Smith M.E."/>
            <person name="Heitman J."/>
            <person name="Vilgalys R."/>
            <person name="Stajich J.E."/>
        </authorList>
    </citation>
    <scope>NUCLEOTIDE SEQUENCE [LARGE SCALE GENOMIC DNA]</scope>
    <source>
        <strain evidence="2 3">CBS 357.93</strain>
    </source>
</reference>
<organism evidence="2 3">
    <name type="scientific">Rhizopus azygosporus</name>
    <name type="common">Rhizopus microsporus var. azygosporus</name>
    <dbReference type="NCBI Taxonomy" id="86630"/>
    <lineage>
        <taxon>Eukaryota</taxon>
        <taxon>Fungi</taxon>
        <taxon>Fungi incertae sedis</taxon>
        <taxon>Mucoromycota</taxon>
        <taxon>Mucoromycotina</taxon>
        <taxon>Mucoromycetes</taxon>
        <taxon>Mucorales</taxon>
        <taxon>Mucorineae</taxon>
        <taxon>Rhizopodaceae</taxon>
        <taxon>Rhizopus</taxon>
    </lineage>
</organism>
<evidence type="ECO:0000313" key="3">
    <source>
        <dbReference type="Proteomes" id="UP000252139"/>
    </source>
</evidence>
<dbReference type="STRING" id="86630.A0A367ISU4"/>
<dbReference type="Proteomes" id="UP000252139">
    <property type="component" value="Unassembled WGS sequence"/>
</dbReference>
<feature type="compositionally biased region" description="Polar residues" evidence="1">
    <location>
        <begin position="44"/>
        <end position="70"/>
    </location>
</feature>
<accession>A0A367ISU4</accession>
<sequence length="163" mass="18711">MGIKKLFSSSSKEAKYNPRRESTMSSISLSIGKWAQPQKRRTIPTVTTDSHPQNSSDHTITSSPESMNSFEQEEEKIELPVTPSPSDEEEDNKREDESLILYRHIADMKQRLNNVNERLNDALEKTEYFETKFKSLSESTKQIVSGSARLTSENKELRKQLKT</sequence>
<dbReference type="OrthoDB" id="10333145at2759"/>
<evidence type="ECO:0000256" key="1">
    <source>
        <dbReference type="SAM" id="MobiDB-lite"/>
    </source>
</evidence>
<feature type="region of interest" description="Disordered" evidence="1">
    <location>
        <begin position="1"/>
        <end position="95"/>
    </location>
</feature>
<comment type="caution">
    <text evidence="2">The sequence shown here is derived from an EMBL/GenBank/DDBJ whole genome shotgun (WGS) entry which is preliminary data.</text>
</comment>